<dbReference type="InterPro" id="IPR001789">
    <property type="entry name" value="Sig_transdc_resp-reg_receiver"/>
</dbReference>
<dbReference type="EC" id="2.7.7.65" evidence="1"/>
<dbReference type="Pfam" id="PF00990">
    <property type="entry name" value="GGDEF"/>
    <property type="match status" value="1"/>
</dbReference>
<dbReference type="InterPro" id="IPR000160">
    <property type="entry name" value="GGDEF_dom"/>
</dbReference>
<dbReference type="InterPro" id="IPR011006">
    <property type="entry name" value="CheY-like_superfamily"/>
</dbReference>
<keyword evidence="7" id="KW-1185">Reference proteome</keyword>
<dbReference type="Proteomes" id="UP001226574">
    <property type="component" value="Unassembled WGS sequence"/>
</dbReference>
<dbReference type="Gene3D" id="3.30.70.270">
    <property type="match status" value="1"/>
</dbReference>
<dbReference type="InterPro" id="IPR029787">
    <property type="entry name" value="Nucleotide_cyclase"/>
</dbReference>
<protein>
    <recommendedName>
        <fullName evidence="1">diguanylate cyclase</fullName>
        <ecNumber evidence="1">2.7.7.65</ecNumber>
    </recommendedName>
</protein>
<dbReference type="Pfam" id="PF00072">
    <property type="entry name" value="Response_reg"/>
    <property type="match status" value="1"/>
</dbReference>
<dbReference type="Gene3D" id="3.40.50.2300">
    <property type="match status" value="1"/>
</dbReference>
<evidence type="ECO:0000256" key="2">
    <source>
        <dbReference type="ARBA" id="ARBA00034247"/>
    </source>
</evidence>
<dbReference type="SMART" id="SM00267">
    <property type="entry name" value="GGDEF"/>
    <property type="match status" value="1"/>
</dbReference>
<dbReference type="GO" id="GO:0052621">
    <property type="term" value="F:diguanylate cyclase activity"/>
    <property type="evidence" value="ECO:0007669"/>
    <property type="project" value="UniProtKB-EC"/>
</dbReference>
<organism evidence="6 7">
    <name type="scientific">Pseudoalteromonas haloplanktis</name>
    <name type="common">Alteromonas haloplanktis</name>
    <dbReference type="NCBI Taxonomy" id="228"/>
    <lineage>
        <taxon>Bacteria</taxon>
        <taxon>Pseudomonadati</taxon>
        <taxon>Pseudomonadota</taxon>
        <taxon>Gammaproteobacteria</taxon>
        <taxon>Alteromonadales</taxon>
        <taxon>Pseudoalteromonadaceae</taxon>
        <taxon>Pseudoalteromonas</taxon>
    </lineage>
</organism>
<dbReference type="SUPFAM" id="SSF55073">
    <property type="entry name" value="Nucleotide cyclase"/>
    <property type="match status" value="1"/>
</dbReference>
<keyword evidence="3" id="KW-0597">Phosphoprotein</keyword>
<dbReference type="PANTHER" id="PTHR45138">
    <property type="entry name" value="REGULATORY COMPONENTS OF SENSORY TRANSDUCTION SYSTEM"/>
    <property type="match status" value="1"/>
</dbReference>
<dbReference type="InterPro" id="IPR043128">
    <property type="entry name" value="Rev_trsase/Diguanyl_cyclase"/>
</dbReference>
<dbReference type="InterPro" id="IPR050469">
    <property type="entry name" value="Diguanylate_Cyclase"/>
</dbReference>
<dbReference type="RefSeq" id="WP_016706476.1">
    <property type="nucleotide sequence ID" value="NZ_JAVIFY010000001.1"/>
</dbReference>
<evidence type="ECO:0000313" key="6">
    <source>
        <dbReference type="EMBL" id="MDQ9090197.1"/>
    </source>
</evidence>
<proteinExistence type="predicted"/>
<comment type="caution">
    <text evidence="6">The sequence shown here is derived from an EMBL/GenBank/DDBJ whole genome shotgun (WGS) entry which is preliminary data.</text>
</comment>
<dbReference type="NCBIfam" id="TIGR00254">
    <property type="entry name" value="GGDEF"/>
    <property type="match status" value="1"/>
</dbReference>
<name>A0ABU1B7H4_PSEHA</name>
<feature type="domain" description="Response regulatory" evidence="4">
    <location>
        <begin position="16"/>
        <end position="129"/>
    </location>
</feature>
<comment type="catalytic activity">
    <reaction evidence="2">
        <text>2 GTP = 3',3'-c-di-GMP + 2 diphosphate</text>
        <dbReference type="Rhea" id="RHEA:24898"/>
        <dbReference type="ChEBI" id="CHEBI:33019"/>
        <dbReference type="ChEBI" id="CHEBI:37565"/>
        <dbReference type="ChEBI" id="CHEBI:58805"/>
        <dbReference type="EC" id="2.7.7.65"/>
    </reaction>
</comment>
<evidence type="ECO:0000259" key="4">
    <source>
        <dbReference type="PROSITE" id="PS50110"/>
    </source>
</evidence>
<feature type="modified residue" description="4-aspartylphosphate" evidence="3">
    <location>
        <position position="64"/>
    </location>
</feature>
<evidence type="ECO:0000313" key="7">
    <source>
        <dbReference type="Proteomes" id="UP001226574"/>
    </source>
</evidence>
<dbReference type="PANTHER" id="PTHR45138:SF9">
    <property type="entry name" value="DIGUANYLATE CYCLASE DGCM-RELATED"/>
    <property type="match status" value="1"/>
</dbReference>
<evidence type="ECO:0000259" key="5">
    <source>
        <dbReference type="PROSITE" id="PS50887"/>
    </source>
</evidence>
<evidence type="ECO:0000256" key="1">
    <source>
        <dbReference type="ARBA" id="ARBA00012528"/>
    </source>
</evidence>
<dbReference type="PROSITE" id="PS50110">
    <property type="entry name" value="RESPONSE_REGULATORY"/>
    <property type="match status" value="1"/>
</dbReference>
<evidence type="ECO:0000256" key="3">
    <source>
        <dbReference type="PROSITE-ProRule" id="PRU00169"/>
    </source>
</evidence>
<dbReference type="EMBL" id="JAVIFY010000001">
    <property type="protein sequence ID" value="MDQ9090197.1"/>
    <property type="molecule type" value="Genomic_DNA"/>
</dbReference>
<keyword evidence="6" id="KW-0548">Nucleotidyltransferase</keyword>
<feature type="domain" description="GGDEF" evidence="5">
    <location>
        <begin position="172"/>
        <end position="303"/>
    </location>
</feature>
<gene>
    <name evidence="6" type="ORF">RC083_01180</name>
</gene>
<dbReference type="SMART" id="SM00448">
    <property type="entry name" value="REC"/>
    <property type="match status" value="1"/>
</dbReference>
<dbReference type="SUPFAM" id="SSF52172">
    <property type="entry name" value="CheY-like"/>
    <property type="match status" value="1"/>
</dbReference>
<dbReference type="CDD" id="cd01949">
    <property type="entry name" value="GGDEF"/>
    <property type="match status" value="1"/>
</dbReference>
<accession>A0ABU1B7H4</accession>
<keyword evidence="6" id="KW-0808">Transferase</keyword>
<dbReference type="PROSITE" id="PS50887">
    <property type="entry name" value="GGDEF"/>
    <property type="match status" value="1"/>
</dbReference>
<reference evidence="6 7" key="1">
    <citation type="submission" date="2023-08" db="EMBL/GenBank/DDBJ databases">
        <title>Pseudoalteromonas haloplanktis LL1 genome.</title>
        <authorList>
            <person name="Wu S."/>
        </authorList>
    </citation>
    <scope>NUCLEOTIDE SEQUENCE [LARGE SCALE GENOMIC DNA]</scope>
    <source>
        <strain evidence="6 7">LL1</strain>
    </source>
</reference>
<sequence>MVNFEYGIAEQLPNAKVLIVDDQLLNITLLQKILAGHYQTSVAHSGEDALKMIEESAPDIILLDIEMAGINGIETCRVLKSRPETKNIPIIFITSFGQHEDLCWQVGGVDFISKPINPKTVFNRVTAQLTLKFQRDKLLELVFLDGLTDVYNRRYFDSHLTKTQLRAKREQGDYALVIIDIDFFKQFNDIYGHIEGDKVLQQVAHTIKTTLLRPCDFVARYGGEEFAVILPDTDLRGGALVAENILNNIAKLKISHNYSIYQYLTVSAGLATFKGLSANESIIKSADEKLYVSKQQGRNKLTF</sequence>